<feature type="transmembrane region" description="Helical" evidence="7">
    <location>
        <begin position="122"/>
        <end position="142"/>
    </location>
</feature>
<evidence type="ECO:0000256" key="5">
    <source>
        <dbReference type="ARBA" id="ARBA00022989"/>
    </source>
</evidence>
<dbReference type="EMBL" id="AOGX02000015">
    <property type="protein sequence ID" value="EOQ89614.1"/>
    <property type="molecule type" value="Genomic_DNA"/>
</dbReference>
<dbReference type="InterPro" id="IPR003148">
    <property type="entry name" value="RCK_N"/>
</dbReference>
<feature type="transmembrane region" description="Helical" evidence="7">
    <location>
        <begin position="328"/>
        <end position="349"/>
    </location>
</feature>
<feature type="domain" description="RCK N-terminal" evidence="9">
    <location>
        <begin position="426"/>
        <end position="549"/>
    </location>
</feature>
<dbReference type="Pfam" id="PF02254">
    <property type="entry name" value="TrkA_N"/>
    <property type="match status" value="1"/>
</dbReference>
<keyword evidence="3" id="KW-0813">Transport</keyword>
<gene>
    <name evidence="10" type="ORF">LEP1GSC202_1315</name>
</gene>
<feature type="transmembrane region" description="Helical" evidence="7">
    <location>
        <begin position="184"/>
        <end position="207"/>
    </location>
</feature>
<evidence type="ECO:0000313" key="10">
    <source>
        <dbReference type="EMBL" id="EOQ89614.1"/>
    </source>
</evidence>
<dbReference type="Pfam" id="PF00999">
    <property type="entry name" value="Na_H_Exchanger"/>
    <property type="match status" value="1"/>
</dbReference>
<dbReference type="InterPro" id="IPR006153">
    <property type="entry name" value="Cation/H_exchanger_TM"/>
</dbReference>
<evidence type="ECO:0000313" key="11">
    <source>
        <dbReference type="Proteomes" id="UP000013996"/>
    </source>
</evidence>
<evidence type="ECO:0000259" key="9">
    <source>
        <dbReference type="Pfam" id="PF02254"/>
    </source>
</evidence>
<dbReference type="GO" id="GO:1902600">
    <property type="term" value="P:proton transmembrane transport"/>
    <property type="evidence" value="ECO:0007669"/>
    <property type="project" value="InterPro"/>
</dbReference>
<feature type="transmembrane region" description="Helical" evidence="7">
    <location>
        <begin position="293"/>
        <end position="316"/>
    </location>
</feature>
<evidence type="ECO:0000259" key="8">
    <source>
        <dbReference type="Pfam" id="PF00999"/>
    </source>
</evidence>
<feature type="transmembrane region" description="Helical" evidence="7">
    <location>
        <begin position="219"/>
        <end position="238"/>
    </location>
</feature>
<dbReference type="Gene3D" id="3.40.50.720">
    <property type="entry name" value="NAD(P)-binding Rossmann-like Domain"/>
    <property type="match status" value="1"/>
</dbReference>
<keyword evidence="4 7" id="KW-0812">Transmembrane</keyword>
<feature type="transmembrane region" description="Helical" evidence="7">
    <location>
        <begin position="60"/>
        <end position="80"/>
    </location>
</feature>
<keyword evidence="6 7" id="KW-0472">Membrane</keyword>
<feature type="transmembrane region" description="Helical" evidence="7">
    <location>
        <begin position="355"/>
        <end position="377"/>
    </location>
</feature>
<evidence type="ECO:0000256" key="7">
    <source>
        <dbReference type="SAM" id="Phobius"/>
    </source>
</evidence>
<feature type="transmembrane region" description="Helical" evidence="7">
    <location>
        <begin position="154"/>
        <end position="172"/>
    </location>
</feature>
<dbReference type="RefSeq" id="WP_015677187.1">
    <property type="nucleotide sequence ID" value="NZ_AOGX02000015.1"/>
</dbReference>
<dbReference type="PANTHER" id="PTHR42751:SF3">
    <property type="entry name" value="SODIUM_GLUTAMATE SYMPORTER"/>
    <property type="match status" value="1"/>
</dbReference>
<dbReference type="InterPro" id="IPR038770">
    <property type="entry name" value="Na+/solute_symporter_sf"/>
</dbReference>
<dbReference type="SUPFAM" id="SSF51735">
    <property type="entry name" value="NAD(P)-binding Rossmann-fold domains"/>
    <property type="match status" value="1"/>
</dbReference>
<dbReference type="GO" id="GO:0016020">
    <property type="term" value="C:membrane"/>
    <property type="evidence" value="ECO:0007669"/>
    <property type="project" value="UniProtKB-SubCell"/>
</dbReference>
<dbReference type="STRING" id="1249483.LEP1GSC202_1315"/>
<organism evidence="10 11">
    <name type="scientific">Leptospira yanagawae serovar Saopaulo str. Sao Paulo = ATCC 700523</name>
    <dbReference type="NCBI Taxonomy" id="1249483"/>
    <lineage>
        <taxon>Bacteria</taxon>
        <taxon>Pseudomonadati</taxon>
        <taxon>Spirochaetota</taxon>
        <taxon>Spirochaetia</taxon>
        <taxon>Leptospirales</taxon>
        <taxon>Leptospiraceae</taxon>
        <taxon>Leptospira</taxon>
    </lineage>
</organism>
<dbReference type="Gene3D" id="1.20.1530.20">
    <property type="match status" value="1"/>
</dbReference>
<feature type="transmembrane region" description="Helical" evidence="7">
    <location>
        <begin position="6"/>
        <end position="25"/>
    </location>
</feature>
<evidence type="ECO:0000256" key="4">
    <source>
        <dbReference type="ARBA" id="ARBA00022692"/>
    </source>
</evidence>
<keyword evidence="5 7" id="KW-1133">Transmembrane helix</keyword>
<dbReference type="PANTHER" id="PTHR42751">
    <property type="entry name" value="SODIUM/HYDROGEN EXCHANGER FAMILY/TRKA DOMAIN PROTEIN"/>
    <property type="match status" value="1"/>
</dbReference>
<evidence type="ECO:0000256" key="3">
    <source>
        <dbReference type="ARBA" id="ARBA00022448"/>
    </source>
</evidence>
<evidence type="ECO:0000256" key="2">
    <source>
        <dbReference type="ARBA" id="ARBA00005551"/>
    </source>
</evidence>
<evidence type="ECO:0000256" key="1">
    <source>
        <dbReference type="ARBA" id="ARBA00004141"/>
    </source>
</evidence>
<protein>
    <submittedName>
        <fullName evidence="10">Transporter, CPA2 family</fullName>
    </submittedName>
</protein>
<feature type="transmembrane region" description="Helical" evidence="7">
    <location>
        <begin position="32"/>
        <end position="48"/>
    </location>
</feature>
<name>A0A5E8HEE0_9LEPT</name>
<comment type="similarity">
    <text evidence="2">Belongs to the monovalent cation:proton antiporter 2 (CPA2) transporter (TC 2.A.37) family.</text>
</comment>
<proteinExistence type="inferred from homology"/>
<evidence type="ECO:0000256" key="6">
    <source>
        <dbReference type="ARBA" id="ARBA00023136"/>
    </source>
</evidence>
<comment type="caution">
    <text evidence="10">The sequence shown here is derived from an EMBL/GenBank/DDBJ whole genome shotgun (WGS) entry which is preliminary data.</text>
</comment>
<reference evidence="10 11" key="1">
    <citation type="submission" date="2013-04" db="EMBL/GenBank/DDBJ databases">
        <authorList>
            <person name="Harkins D.M."/>
            <person name="Durkin A.S."/>
            <person name="Brinkac L.M."/>
            <person name="Haft D.H."/>
            <person name="Selengut J.D."/>
            <person name="Sanka R."/>
            <person name="DePew J."/>
            <person name="Purushe J."/>
            <person name="Hartskeerl R.A."/>
            <person name="Ahmed A."/>
            <person name="van der Linden H."/>
            <person name="Goris M.G.A."/>
            <person name="Vinetz J.M."/>
            <person name="Sutton G.G."/>
            <person name="Nierman W.C."/>
            <person name="Fouts D.E."/>
        </authorList>
    </citation>
    <scope>NUCLEOTIDE SEQUENCE [LARGE SCALE GENOMIC DNA]</scope>
    <source>
        <strain evidence="10 11">Sao Paulo</strain>
    </source>
</reference>
<accession>A0A5E8HEE0</accession>
<dbReference type="InterPro" id="IPR036291">
    <property type="entry name" value="NAD(P)-bd_dom_sf"/>
</dbReference>
<sequence length="572" mass="61753">MHGEESLLQDIGLSIIFATVLSHIARVLKQPLILGYIIGGAMLGKEMGFELVTNEASIELISEIGLILLLFIIGLEINLAELAKMGKAMFTLGILQFTLSVAFVYSVFPFFGLSIGSEKFDLLYIAVALSLSSTLIVVKLLQDKVEINTLSGKLTVGVLVFQDIWAILFMGVQPNLNNPEILKILTSVGIIVLLIAFSFSVSRYVLAKLYKACASSPELILLTSIMWCFLVCGIAGEAGLSKEMGALVAGMSIAAFPYGADVISKLIGIRDFFVTLFFVALGLKVPLPSLEVIGLSSAIIALMLFVRMITIAPVIIKLNKGVRNGFLTALNLAQISEFSLVILALGAGFEHITPKLQAVILTSTIIASVLSTYIIMFNHNIAATLERLLAKVGITDQTEETGKVDPSGQGGHGGHGGHGDGMVRDIIVLGYFRIARAFVEYLEDLSPSLIKRIIIADYNPAFKEELTNKGFQWAYADLAHPDSLSHIGLHDASMVICTISDSFLKGTNNNRLLSTLSKLAPNAKIILTSDEPGEAKKLVADGAQKVIIPGVITGEFLYEYISRGMRNNEREA</sequence>
<comment type="subcellular location">
    <subcellularLocation>
        <location evidence="1">Membrane</location>
        <topology evidence="1">Multi-pass membrane protein</topology>
    </subcellularLocation>
</comment>
<feature type="transmembrane region" description="Helical" evidence="7">
    <location>
        <begin position="92"/>
        <end position="116"/>
    </location>
</feature>
<dbReference type="GO" id="GO:0015297">
    <property type="term" value="F:antiporter activity"/>
    <property type="evidence" value="ECO:0007669"/>
    <property type="project" value="InterPro"/>
</dbReference>
<feature type="domain" description="Cation/H+ exchanger transmembrane" evidence="8">
    <location>
        <begin position="16"/>
        <end position="370"/>
    </location>
</feature>
<dbReference type="OrthoDB" id="9781411at2"/>
<dbReference type="Proteomes" id="UP000013996">
    <property type="component" value="Unassembled WGS sequence"/>
</dbReference>
<dbReference type="AlphaFoldDB" id="A0A5E8HEE0"/>
<dbReference type="GO" id="GO:0006813">
    <property type="term" value="P:potassium ion transport"/>
    <property type="evidence" value="ECO:0007669"/>
    <property type="project" value="InterPro"/>
</dbReference>